<comment type="similarity">
    <text evidence="1">Belongs to the MTFP1 family.</text>
</comment>
<dbReference type="Proteomes" id="UP001438707">
    <property type="component" value="Unassembled WGS sequence"/>
</dbReference>
<evidence type="ECO:0000256" key="2">
    <source>
        <dbReference type="ARBA" id="ARBA00017835"/>
    </source>
</evidence>
<dbReference type="PANTHER" id="PTHR11001">
    <property type="entry name" value="MITOCHONDRIAL FISSION PROCESS PROTEIN 1"/>
    <property type="match status" value="1"/>
</dbReference>
<feature type="region of interest" description="Disordered" evidence="4">
    <location>
        <begin position="1"/>
        <end position="60"/>
    </location>
</feature>
<dbReference type="AlphaFoldDB" id="A0AAW1QMV8"/>
<dbReference type="GO" id="GO:0000266">
    <property type="term" value="P:mitochondrial fission"/>
    <property type="evidence" value="ECO:0007669"/>
    <property type="project" value="TreeGrafter"/>
</dbReference>
<evidence type="ECO:0000256" key="4">
    <source>
        <dbReference type="SAM" id="MobiDB-lite"/>
    </source>
</evidence>
<organism evidence="5 6">
    <name type="scientific">Apatococcus lobatus</name>
    <dbReference type="NCBI Taxonomy" id="904363"/>
    <lineage>
        <taxon>Eukaryota</taxon>
        <taxon>Viridiplantae</taxon>
        <taxon>Chlorophyta</taxon>
        <taxon>core chlorophytes</taxon>
        <taxon>Trebouxiophyceae</taxon>
        <taxon>Chlorellales</taxon>
        <taxon>Chlorellaceae</taxon>
        <taxon>Apatococcus</taxon>
    </lineage>
</organism>
<sequence>MHTLPTPPACTSSLPEVTSHLASGHPLRQPHRRACLKARVQTPRQEQQSESSGDCSPSYPAYEETTAQDGFLPKRQPGQFPDVRYLGYANECGEAFAAWLPLWGVPASYAVAVGYVVTDTIDKGFKAYAQASEELEGNESLPSEVNAARLTKILALERAMDTIVWQLLASVICPGYTIHTIVWLAHLTLVPVEALAAVQGVAESAAGALHTTADSVVAIGDKSLPTAIGLAVIPFIVHPIDNLIHAIMNASMRPAVRKFVCGAGQGSLATLDICDENCIPREGLGDE</sequence>
<evidence type="ECO:0000313" key="5">
    <source>
        <dbReference type="EMBL" id="KAK9822783.1"/>
    </source>
</evidence>
<dbReference type="EMBL" id="JALJOS010000030">
    <property type="protein sequence ID" value="KAK9822783.1"/>
    <property type="molecule type" value="Genomic_DNA"/>
</dbReference>
<protein>
    <recommendedName>
        <fullName evidence="2">Mitochondrial fission process protein 1</fullName>
    </recommendedName>
    <alternativeName>
        <fullName evidence="3">Mitochondrial 18 kDa protein</fullName>
    </alternativeName>
</protein>
<comment type="caution">
    <text evidence="5">The sequence shown here is derived from an EMBL/GenBank/DDBJ whole genome shotgun (WGS) entry which is preliminary data.</text>
</comment>
<keyword evidence="6" id="KW-1185">Reference proteome</keyword>
<name>A0AAW1QMV8_9CHLO</name>
<feature type="compositionally biased region" description="Polar residues" evidence="4">
    <location>
        <begin position="42"/>
        <end position="55"/>
    </location>
</feature>
<proteinExistence type="inferred from homology"/>
<dbReference type="Pfam" id="PF10558">
    <property type="entry name" value="MTP18"/>
    <property type="match status" value="1"/>
</dbReference>
<dbReference type="InterPro" id="IPR019560">
    <property type="entry name" value="Mitochondrial_18_kDa_protein"/>
</dbReference>
<evidence type="ECO:0000256" key="3">
    <source>
        <dbReference type="ARBA" id="ARBA00029631"/>
    </source>
</evidence>
<dbReference type="PANTHER" id="PTHR11001:SF2">
    <property type="entry name" value="MITOCHONDRIAL FISSION PROCESS PROTEIN 1"/>
    <property type="match status" value="1"/>
</dbReference>
<accession>A0AAW1QMV8</accession>
<evidence type="ECO:0000256" key="1">
    <source>
        <dbReference type="ARBA" id="ARBA00009224"/>
    </source>
</evidence>
<reference evidence="5 6" key="1">
    <citation type="journal article" date="2024" name="Nat. Commun.">
        <title>Phylogenomics reveals the evolutionary origins of lichenization in chlorophyte algae.</title>
        <authorList>
            <person name="Puginier C."/>
            <person name="Libourel C."/>
            <person name="Otte J."/>
            <person name="Skaloud P."/>
            <person name="Haon M."/>
            <person name="Grisel S."/>
            <person name="Petersen M."/>
            <person name="Berrin J.G."/>
            <person name="Delaux P.M."/>
            <person name="Dal Grande F."/>
            <person name="Keller J."/>
        </authorList>
    </citation>
    <scope>NUCLEOTIDE SEQUENCE [LARGE SCALE GENOMIC DNA]</scope>
    <source>
        <strain evidence="5 6">SAG 2145</strain>
    </source>
</reference>
<gene>
    <name evidence="5" type="ORF">WJX74_008577</name>
</gene>
<evidence type="ECO:0000313" key="6">
    <source>
        <dbReference type="Proteomes" id="UP001438707"/>
    </source>
</evidence>
<dbReference type="GO" id="GO:0005739">
    <property type="term" value="C:mitochondrion"/>
    <property type="evidence" value="ECO:0007669"/>
    <property type="project" value="TreeGrafter"/>
</dbReference>